<dbReference type="EMBL" id="JACVVK020000333">
    <property type="protein sequence ID" value="KAK7478116.1"/>
    <property type="molecule type" value="Genomic_DNA"/>
</dbReference>
<organism evidence="1 2">
    <name type="scientific">Batillaria attramentaria</name>
    <dbReference type="NCBI Taxonomy" id="370345"/>
    <lineage>
        <taxon>Eukaryota</taxon>
        <taxon>Metazoa</taxon>
        <taxon>Spiralia</taxon>
        <taxon>Lophotrochozoa</taxon>
        <taxon>Mollusca</taxon>
        <taxon>Gastropoda</taxon>
        <taxon>Caenogastropoda</taxon>
        <taxon>Sorbeoconcha</taxon>
        <taxon>Cerithioidea</taxon>
        <taxon>Batillariidae</taxon>
        <taxon>Batillaria</taxon>
    </lineage>
</organism>
<reference evidence="1 2" key="1">
    <citation type="journal article" date="2023" name="Sci. Data">
        <title>Genome assembly of the Korean intertidal mud-creeper Batillaria attramentaria.</title>
        <authorList>
            <person name="Patra A.K."/>
            <person name="Ho P.T."/>
            <person name="Jun S."/>
            <person name="Lee S.J."/>
            <person name="Kim Y."/>
            <person name="Won Y.J."/>
        </authorList>
    </citation>
    <scope>NUCLEOTIDE SEQUENCE [LARGE SCALE GENOMIC DNA]</scope>
    <source>
        <strain evidence="1">Wonlab-2016</strain>
    </source>
</reference>
<proteinExistence type="predicted"/>
<feature type="non-terminal residue" evidence="1">
    <location>
        <position position="76"/>
    </location>
</feature>
<sequence>MRPRKTLSEQDASQLCAVSKLKPILDLRDTRHGAENCPHTVDHDGSDVSSLHGFCLSKLIVDFRDTRHAPGHTKRN</sequence>
<name>A0ABD0JSN2_9CAEN</name>
<gene>
    <name evidence="1" type="ORF">BaRGS_00030651</name>
</gene>
<dbReference type="AlphaFoldDB" id="A0ABD0JSN2"/>
<comment type="caution">
    <text evidence="1">The sequence shown here is derived from an EMBL/GenBank/DDBJ whole genome shotgun (WGS) entry which is preliminary data.</text>
</comment>
<protein>
    <submittedName>
        <fullName evidence="1">Uncharacterized protein</fullName>
    </submittedName>
</protein>
<keyword evidence="2" id="KW-1185">Reference proteome</keyword>
<accession>A0ABD0JSN2</accession>
<evidence type="ECO:0000313" key="1">
    <source>
        <dbReference type="EMBL" id="KAK7478116.1"/>
    </source>
</evidence>
<dbReference type="Proteomes" id="UP001519460">
    <property type="component" value="Unassembled WGS sequence"/>
</dbReference>
<evidence type="ECO:0000313" key="2">
    <source>
        <dbReference type="Proteomes" id="UP001519460"/>
    </source>
</evidence>